<keyword evidence="4 7" id="KW-0812">Transmembrane</keyword>
<dbReference type="EMBL" id="JEOB01000003">
    <property type="protein sequence ID" value="EXM39047.1"/>
    <property type="molecule type" value="Genomic_DNA"/>
</dbReference>
<evidence type="ECO:0000256" key="6">
    <source>
        <dbReference type="ARBA" id="ARBA00023136"/>
    </source>
</evidence>
<dbReference type="PANTHER" id="PTHR48090">
    <property type="entry name" value="UNDECAPRENYL-PHOSPHATE 4-DEOXY-4-FORMAMIDO-L-ARABINOSE TRANSFERASE-RELATED"/>
    <property type="match status" value="1"/>
</dbReference>
<dbReference type="AlphaFoldDB" id="A0A011V0R6"/>
<dbReference type="SUPFAM" id="SSF53448">
    <property type="entry name" value="Nucleotide-diphospho-sugar transferases"/>
    <property type="match status" value="1"/>
</dbReference>
<comment type="subcellular location">
    <subcellularLocation>
        <location evidence="1">Membrane</location>
        <topology evidence="1">Multi-pass membrane protein</topology>
    </subcellularLocation>
</comment>
<dbReference type="PATRIC" id="fig|1341156.4.peg.2374"/>
<dbReference type="PANTHER" id="PTHR48090:SF1">
    <property type="entry name" value="PROPHAGE BACTOPRENOL GLUCOSYL TRANSFERASE HOMOLOG"/>
    <property type="match status" value="1"/>
</dbReference>
<evidence type="ECO:0000259" key="8">
    <source>
        <dbReference type="Pfam" id="PF00535"/>
    </source>
</evidence>
<organism evidence="9 10">
    <name type="scientific">Ruminococcus albus SY3</name>
    <dbReference type="NCBI Taxonomy" id="1341156"/>
    <lineage>
        <taxon>Bacteria</taxon>
        <taxon>Bacillati</taxon>
        <taxon>Bacillota</taxon>
        <taxon>Clostridia</taxon>
        <taxon>Eubacteriales</taxon>
        <taxon>Oscillospiraceae</taxon>
        <taxon>Ruminococcus</taxon>
    </lineage>
</organism>
<evidence type="ECO:0000256" key="3">
    <source>
        <dbReference type="ARBA" id="ARBA00022679"/>
    </source>
</evidence>
<feature type="transmembrane region" description="Helical" evidence="7">
    <location>
        <begin position="227"/>
        <end position="248"/>
    </location>
</feature>
<keyword evidence="6 7" id="KW-0472">Membrane</keyword>
<reference evidence="9 10" key="1">
    <citation type="submission" date="2013-06" db="EMBL/GenBank/DDBJ databases">
        <title>Rumen cellulosomics: divergent fiber-degrading strategies revealed by comparative genome-wide analysis of six Ruminococcal strains.</title>
        <authorList>
            <person name="Dassa B."/>
            <person name="Borovok I."/>
            <person name="Lamed R."/>
            <person name="Flint H."/>
            <person name="Yeoman C.J."/>
            <person name="White B."/>
            <person name="Bayer E.A."/>
        </authorList>
    </citation>
    <scope>NUCLEOTIDE SEQUENCE [LARGE SCALE GENOMIC DNA]</scope>
    <source>
        <strain evidence="9 10">SY3</strain>
    </source>
</reference>
<feature type="domain" description="Glycosyltransferase 2-like" evidence="8">
    <location>
        <begin position="3"/>
        <end position="133"/>
    </location>
</feature>
<evidence type="ECO:0000256" key="7">
    <source>
        <dbReference type="SAM" id="Phobius"/>
    </source>
</evidence>
<accession>A0A011V0R6</accession>
<evidence type="ECO:0000256" key="4">
    <source>
        <dbReference type="ARBA" id="ARBA00022692"/>
    </source>
</evidence>
<sequence>MISVLIPAYNEEGNVERTAAAVGSTMDKNNIDYEIVFVNDGSADKTWEKMTALAKADSHIVAVNFSRNFGKESAMFAALETAKGDCAVIFDCDMQFPVDTIVEMYRIWEKGGVDIVEGRKKDRGRESFMYKGFSLLFYRLISSTGGLDMQDASDFKLMDRCVIDALNRMPERLTFFRAMSGWVGFRTERVLFEVADREIGQSKWKTSQLIKFAVNNITSFTSAPLQIVTIFGVITFLISVILGVNTLYNKFFGNSEAGFPTVIILQLLTSSIIMFSLGVIGYYIAKIYEEIKQRPRYIIREIVSRREDKDKNG</sequence>
<keyword evidence="2" id="KW-0328">Glycosyltransferase</keyword>
<keyword evidence="3 9" id="KW-0808">Transferase</keyword>
<dbReference type="Gene3D" id="3.90.550.10">
    <property type="entry name" value="Spore Coat Polysaccharide Biosynthesis Protein SpsA, Chain A"/>
    <property type="match status" value="1"/>
</dbReference>
<dbReference type="Proteomes" id="UP000021369">
    <property type="component" value="Unassembled WGS sequence"/>
</dbReference>
<keyword evidence="5 7" id="KW-1133">Transmembrane helix</keyword>
<dbReference type="Pfam" id="PF00535">
    <property type="entry name" value="Glycos_transf_2"/>
    <property type="match status" value="1"/>
</dbReference>
<name>A0A011V0R6_RUMAL</name>
<feature type="transmembrane region" description="Helical" evidence="7">
    <location>
        <begin position="263"/>
        <end position="285"/>
    </location>
</feature>
<dbReference type="GO" id="GO:0016757">
    <property type="term" value="F:glycosyltransferase activity"/>
    <property type="evidence" value="ECO:0007669"/>
    <property type="project" value="UniProtKB-KW"/>
</dbReference>
<evidence type="ECO:0000256" key="1">
    <source>
        <dbReference type="ARBA" id="ARBA00004141"/>
    </source>
</evidence>
<proteinExistence type="predicted"/>
<dbReference type="CDD" id="cd04187">
    <property type="entry name" value="DPM1_like_bac"/>
    <property type="match status" value="1"/>
</dbReference>
<dbReference type="OrthoDB" id="9807778at2"/>
<keyword evidence="10" id="KW-1185">Reference proteome</keyword>
<protein>
    <submittedName>
        <fullName evidence="9">Glycosyl transferase</fullName>
    </submittedName>
</protein>
<evidence type="ECO:0000313" key="10">
    <source>
        <dbReference type="Proteomes" id="UP000021369"/>
    </source>
</evidence>
<dbReference type="InterPro" id="IPR029044">
    <property type="entry name" value="Nucleotide-diphossugar_trans"/>
</dbReference>
<evidence type="ECO:0000256" key="5">
    <source>
        <dbReference type="ARBA" id="ARBA00022989"/>
    </source>
</evidence>
<evidence type="ECO:0000313" key="9">
    <source>
        <dbReference type="EMBL" id="EXM39047.1"/>
    </source>
</evidence>
<gene>
    <name evidence="9" type="ORF">RASY3_12180</name>
</gene>
<dbReference type="InterPro" id="IPR050256">
    <property type="entry name" value="Glycosyltransferase_2"/>
</dbReference>
<comment type="caution">
    <text evidence="9">The sequence shown here is derived from an EMBL/GenBank/DDBJ whole genome shotgun (WGS) entry which is preliminary data.</text>
</comment>
<dbReference type="InterPro" id="IPR001173">
    <property type="entry name" value="Glyco_trans_2-like"/>
</dbReference>
<evidence type="ECO:0000256" key="2">
    <source>
        <dbReference type="ARBA" id="ARBA00022676"/>
    </source>
</evidence>
<dbReference type="GO" id="GO:0005886">
    <property type="term" value="C:plasma membrane"/>
    <property type="evidence" value="ECO:0007669"/>
    <property type="project" value="TreeGrafter"/>
</dbReference>